<proteinExistence type="predicted"/>
<dbReference type="AlphaFoldDB" id="A0A0D6R4R9"/>
<name>A0A0D6R4R9_ARACU</name>
<dbReference type="InterPro" id="IPR025322">
    <property type="entry name" value="PADRE_dom"/>
</dbReference>
<accession>A0A0D6R4R9</accession>
<dbReference type="PANTHER" id="PTHR33148">
    <property type="entry name" value="PLASTID MOVEMENT IMPAIRED PROTEIN-RELATED"/>
    <property type="match status" value="1"/>
</dbReference>
<sequence>MGNANVSSKGSGWVRIMKLNGEIIKHKAPLSVEKVLHDYPNHVIIPSEAVTHLGMRTKPLDELMQLSPKHLYFLFEMPKFEDAGAPNRVRSEIHMSAKSRLEAMILAHRSSSDISAVTSFQHGARASASFFGEEERTVRLKLRLSKAQLAQLASESQNMSETAEKILDFFLNDAQAQKSVPSTQLLTENSGLGTYAGTCNKTLRNRVRFGSHVESAEAF</sequence>
<organism evidence="1">
    <name type="scientific">Araucaria cunninghamii</name>
    <name type="common">Hoop pine</name>
    <name type="synonym">Moreton Bay pine</name>
    <dbReference type="NCBI Taxonomy" id="56994"/>
    <lineage>
        <taxon>Eukaryota</taxon>
        <taxon>Viridiplantae</taxon>
        <taxon>Streptophyta</taxon>
        <taxon>Embryophyta</taxon>
        <taxon>Tracheophyta</taxon>
        <taxon>Spermatophyta</taxon>
        <taxon>Pinopsida</taxon>
        <taxon>Pinidae</taxon>
        <taxon>Conifers II</taxon>
        <taxon>Araucariales</taxon>
        <taxon>Araucariaceae</taxon>
        <taxon>Araucaria</taxon>
    </lineage>
</organism>
<dbReference type="Pfam" id="PF14009">
    <property type="entry name" value="PADRE"/>
    <property type="match status" value="1"/>
</dbReference>
<evidence type="ECO:0000313" key="1">
    <source>
        <dbReference type="EMBL" id="JAG97696.1"/>
    </source>
</evidence>
<reference evidence="1" key="1">
    <citation type="submission" date="2015-03" db="EMBL/GenBank/DDBJ databases">
        <title>A transcriptome of Araucaria cunninghamii, an australian fine timber species.</title>
        <authorList>
            <person name="Jing Yi C.J.Y."/>
            <person name="Yin San L.Y.S."/>
            <person name="Abdul Karim S.S."/>
            <person name="Wan Azmi N.N."/>
            <person name="Hercus R.R."/>
            <person name="Croft L.L."/>
        </authorList>
    </citation>
    <scope>NUCLEOTIDE SEQUENCE</scope>
    <source>
        <strain evidence="1">MI0301</strain>
        <tissue evidence="1">Leaf</tissue>
    </source>
</reference>
<dbReference type="EMBL" id="GCKF01031725">
    <property type="protein sequence ID" value="JAG97696.1"/>
    <property type="molecule type" value="Transcribed_RNA"/>
</dbReference>
<dbReference type="PANTHER" id="PTHR33148:SF3">
    <property type="entry name" value="DUF4228 DOMAIN PROTEIN"/>
    <property type="match status" value="1"/>
</dbReference>
<protein>
    <submittedName>
        <fullName evidence="1">Uncharacterized protein</fullName>
    </submittedName>
</protein>